<dbReference type="OrthoDB" id="2968323at2759"/>
<dbReference type="OMA" id="RIMTRCP"/>
<dbReference type="RefSeq" id="XP_001596854.1">
    <property type="nucleotide sequence ID" value="XM_001596804.1"/>
</dbReference>
<gene>
    <name evidence="1" type="ORF">sscle_04g039410</name>
</gene>
<protein>
    <submittedName>
        <fullName evidence="1">Uncharacterized protein</fullName>
    </submittedName>
</protein>
<proteinExistence type="predicted"/>
<reference evidence="2" key="1">
    <citation type="journal article" date="2017" name="Genome Biol. Evol.">
        <title>The complete genome sequence of the phytopathogenic fungus Sclerotinia sclerotiorum reveals insights into the genome architecture of broad host range pathogens.</title>
        <authorList>
            <person name="Derbyshire M."/>
            <person name="Denton-Giles M."/>
            <person name="Hegedus D."/>
            <person name="Seifbarghy S."/>
            <person name="Rollins J."/>
            <person name="van Kan J."/>
            <person name="Seidl M.F."/>
            <person name="Faino L."/>
            <person name="Mbengue M."/>
            <person name="Navaud O."/>
            <person name="Raffaele S."/>
            <person name="Hammond-Kosack K."/>
            <person name="Heard S."/>
            <person name="Oliver R."/>
        </authorList>
    </citation>
    <scope>NUCLEOTIDE SEQUENCE [LARGE SCALE GENOMIC DNA]</scope>
    <source>
        <strain evidence="2">ATCC 18683 / 1980 / Ss-1</strain>
    </source>
</reference>
<dbReference type="AlphaFoldDB" id="A0A1D9Q2J8"/>
<organism evidence="1 2">
    <name type="scientific">Sclerotinia sclerotiorum (strain ATCC 18683 / 1980 / Ss-1)</name>
    <name type="common">White mold</name>
    <name type="synonym">Whetzelinia sclerotiorum</name>
    <dbReference type="NCBI Taxonomy" id="665079"/>
    <lineage>
        <taxon>Eukaryota</taxon>
        <taxon>Fungi</taxon>
        <taxon>Dikarya</taxon>
        <taxon>Ascomycota</taxon>
        <taxon>Pezizomycotina</taxon>
        <taxon>Leotiomycetes</taxon>
        <taxon>Helotiales</taxon>
        <taxon>Sclerotiniaceae</taxon>
        <taxon>Sclerotinia</taxon>
    </lineage>
</organism>
<dbReference type="KEGG" id="ssl:SS1G_03077"/>
<evidence type="ECO:0000313" key="1">
    <source>
        <dbReference type="EMBL" id="APA09171.1"/>
    </source>
</evidence>
<accession>A0A1D9Q2J8</accession>
<evidence type="ECO:0000313" key="2">
    <source>
        <dbReference type="Proteomes" id="UP000177798"/>
    </source>
</evidence>
<dbReference type="VEuPathDB" id="FungiDB:sscle_04g039410"/>
<dbReference type="Proteomes" id="UP000177798">
    <property type="component" value="Chromosome 4"/>
</dbReference>
<dbReference type="PANTHER" id="PTHR21310:SF56">
    <property type="entry name" value="AMINOGLYCOSIDE PHOSPHOTRANSFERASE DOMAIN-CONTAINING PROTEIN"/>
    <property type="match status" value="1"/>
</dbReference>
<name>A0A1D9Q2J8_SCLS1</name>
<dbReference type="InterPro" id="IPR051678">
    <property type="entry name" value="AGP_Transferase"/>
</dbReference>
<dbReference type="EMBL" id="CP017817">
    <property type="protein sequence ID" value="APA09171.1"/>
    <property type="molecule type" value="Genomic_DNA"/>
</dbReference>
<sequence length="414" mass="47542">MITRLCHEIKFSRGSNDTIEILEVKRGGKYNVILFNCAMKVSLRENEIRHRPCVLRTPKMAVAAPSQWHDIHMQRMAAFHHNASKHLTIPDVLAYDCTNNNYIGSSFMILQRMNHERSLHEQYRLLNSNLHTRFRVSNAYDYAVLGLSSAGFIVQQENSYRFSHYGTFQVAEGMALKSAQLDTITDRIGLLVKPFMYSLTNSTRANSKPIDFICEILFAQENQMRTPAQEPKFRKLIHIALCIKMWEDDNEENHPAHSLQPAVLWHPKFNPSSIFMASEILYLNPESGIDEYEWNIPSQYTRVEGKTFVRLSGVLSYDGCLALPRIMTRCPPSFLWDGDLRIPVEGRIAVKEAFDHYMEERLPGYCRDAYGVLGRIVRALGFYALFGVELGWGELSFEGLLREWEGYSLTNGGV</sequence>
<dbReference type="PANTHER" id="PTHR21310">
    <property type="entry name" value="AMINOGLYCOSIDE PHOSPHOTRANSFERASE-RELATED-RELATED"/>
    <property type="match status" value="1"/>
</dbReference>